<dbReference type="SMART" id="SM00248">
    <property type="entry name" value="ANK"/>
    <property type="match status" value="1"/>
</dbReference>
<keyword evidence="5" id="KW-1185">Reference proteome</keyword>
<sequence>MGDCTNLFYYLLQSAPDIESRDMYGRTPLSYAAEYGSLDVVKILLERGANVNAMDYEGSTPLTWLIHAGNPKSNTFAATEAYLKKSGAKEDTMKGMKRAWVWVLTYSRLLRHVRPRI</sequence>
<dbReference type="InterPro" id="IPR002110">
    <property type="entry name" value="Ankyrin_rpt"/>
</dbReference>
<feature type="repeat" description="ANK" evidence="3">
    <location>
        <begin position="24"/>
        <end position="56"/>
    </location>
</feature>
<reference evidence="4" key="2">
    <citation type="journal article" date="2023" name="IMA Fungus">
        <title>Comparative genomic study of the Penicillium genus elucidates a diverse pangenome and 15 lateral gene transfer events.</title>
        <authorList>
            <person name="Petersen C."/>
            <person name="Sorensen T."/>
            <person name="Nielsen M.R."/>
            <person name="Sondergaard T.E."/>
            <person name="Sorensen J.L."/>
            <person name="Fitzpatrick D.A."/>
            <person name="Frisvad J.C."/>
            <person name="Nielsen K.L."/>
        </authorList>
    </citation>
    <scope>NUCLEOTIDE SEQUENCE</scope>
    <source>
        <strain evidence="4">IBT 16125</strain>
    </source>
</reference>
<keyword evidence="1" id="KW-0677">Repeat</keyword>
<dbReference type="InterPro" id="IPR036770">
    <property type="entry name" value="Ankyrin_rpt-contain_sf"/>
</dbReference>
<dbReference type="PANTHER" id="PTHR24134:SF9">
    <property type="entry name" value="ANKYRIN REPEAT AND SOCS BOX PROTEIN 8"/>
    <property type="match status" value="1"/>
</dbReference>
<dbReference type="AlphaFoldDB" id="A0AAD6G2Z6"/>
<evidence type="ECO:0000313" key="4">
    <source>
        <dbReference type="EMBL" id="KAJ5453896.1"/>
    </source>
</evidence>
<keyword evidence="2 3" id="KW-0040">ANK repeat</keyword>
<dbReference type="PANTHER" id="PTHR24134">
    <property type="entry name" value="ANKYRIN REPEAT-CONTAINING PROTEIN DDB_G0279043"/>
    <property type="match status" value="1"/>
</dbReference>
<dbReference type="GeneID" id="81598477"/>
<name>A0AAD6G2Z6_9EURO</name>
<evidence type="ECO:0000256" key="1">
    <source>
        <dbReference type="ARBA" id="ARBA00022737"/>
    </source>
</evidence>
<protein>
    <recommendedName>
        <fullName evidence="6">Ankyrin repeat protein</fullName>
    </recommendedName>
</protein>
<organism evidence="4 5">
    <name type="scientific">Penicillium daleae</name>
    <dbReference type="NCBI Taxonomy" id="63821"/>
    <lineage>
        <taxon>Eukaryota</taxon>
        <taxon>Fungi</taxon>
        <taxon>Dikarya</taxon>
        <taxon>Ascomycota</taxon>
        <taxon>Pezizomycotina</taxon>
        <taxon>Eurotiomycetes</taxon>
        <taxon>Eurotiomycetidae</taxon>
        <taxon>Eurotiales</taxon>
        <taxon>Aspergillaceae</taxon>
        <taxon>Penicillium</taxon>
    </lineage>
</organism>
<dbReference type="Gene3D" id="1.25.40.20">
    <property type="entry name" value="Ankyrin repeat-containing domain"/>
    <property type="match status" value="1"/>
</dbReference>
<dbReference type="PROSITE" id="PS50297">
    <property type="entry name" value="ANK_REP_REGION"/>
    <property type="match status" value="1"/>
</dbReference>
<dbReference type="SUPFAM" id="SSF48403">
    <property type="entry name" value="Ankyrin repeat"/>
    <property type="match status" value="1"/>
</dbReference>
<evidence type="ECO:0000256" key="2">
    <source>
        <dbReference type="ARBA" id="ARBA00023043"/>
    </source>
</evidence>
<accession>A0AAD6G2Z6</accession>
<dbReference type="RefSeq" id="XP_056766852.1">
    <property type="nucleotide sequence ID" value="XM_056908234.1"/>
</dbReference>
<proteinExistence type="predicted"/>
<dbReference type="EMBL" id="JAPVEA010000005">
    <property type="protein sequence ID" value="KAJ5453896.1"/>
    <property type="molecule type" value="Genomic_DNA"/>
</dbReference>
<dbReference type="PROSITE" id="PS50088">
    <property type="entry name" value="ANK_REPEAT"/>
    <property type="match status" value="1"/>
</dbReference>
<gene>
    <name evidence="4" type="ORF">N7458_004852</name>
</gene>
<comment type="caution">
    <text evidence="4">The sequence shown here is derived from an EMBL/GenBank/DDBJ whole genome shotgun (WGS) entry which is preliminary data.</text>
</comment>
<dbReference type="Pfam" id="PF12796">
    <property type="entry name" value="Ank_2"/>
    <property type="match status" value="1"/>
</dbReference>
<evidence type="ECO:0000256" key="3">
    <source>
        <dbReference type="PROSITE-ProRule" id="PRU00023"/>
    </source>
</evidence>
<evidence type="ECO:0008006" key="6">
    <source>
        <dbReference type="Google" id="ProtNLM"/>
    </source>
</evidence>
<reference evidence="4" key="1">
    <citation type="submission" date="2022-12" db="EMBL/GenBank/DDBJ databases">
        <authorList>
            <person name="Petersen C."/>
        </authorList>
    </citation>
    <scope>NUCLEOTIDE SEQUENCE</scope>
    <source>
        <strain evidence="4">IBT 16125</strain>
    </source>
</reference>
<evidence type="ECO:0000313" key="5">
    <source>
        <dbReference type="Proteomes" id="UP001213681"/>
    </source>
</evidence>
<dbReference type="Proteomes" id="UP001213681">
    <property type="component" value="Unassembled WGS sequence"/>
</dbReference>